<evidence type="ECO:0000256" key="3">
    <source>
        <dbReference type="ARBA" id="ARBA00022448"/>
    </source>
</evidence>
<evidence type="ECO:0000256" key="12">
    <source>
        <dbReference type="RuleBase" id="RU000679"/>
    </source>
</evidence>
<keyword evidence="15" id="KW-1185">Reference proteome</keyword>
<organism evidence="14 15">
    <name type="scientific">Varroa destructor</name>
    <name type="common">Honeybee mite</name>
    <dbReference type="NCBI Taxonomy" id="109461"/>
    <lineage>
        <taxon>Eukaryota</taxon>
        <taxon>Metazoa</taxon>
        <taxon>Ecdysozoa</taxon>
        <taxon>Arthropoda</taxon>
        <taxon>Chelicerata</taxon>
        <taxon>Arachnida</taxon>
        <taxon>Acari</taxon>
        <taxon>Parasitiformes</taxon>
        <taxon>Mesostigmata</taxon>
        <taxon>Gamasina</taxon>
        <taxon>Dermanyssoidea</taxon>
        <taxon>Varroidae</taxon>
        <taxon>Varroa</taxon>
    </lineage>
</organism>
<dbReference type="InterPro" id="IPR001873">
    <property type="entry name" value="ENaC"/>
</dbReference>
<name>A0A7M7KBE3_VARDE</name>
<dbReference type="KEGG" id="vde:111251743"/>
<evidence type="ECO:0000256" key="4">
    <source>
        <dbReference type="ARBA" id="ARBA00022461"/>
    </source>
</evidence>
<evidence type="ECO:0000256" key="8">
    <source>
        <dbReference type="ARBA" id="ARBA00023065"/>
    </source>
</evidence>
<dbReference type="Gene3D" id="1.10.287.770">
    <property type="entry name" value="YojJ-like"/>
    <property type="match status" value="1"/>
</dbReference>
<dbReference type="RefSeq" id="XP_022664406.1">
    <property type="nucleotide sequence ID" value="XM_022808671.1"/>
</dbReference>
<evidence type="ECO:0000256" key="9">
    <source>
        <dbReference type="ARBA" id="ARBA00023136"/>
    </source>
</evidence>
<evidence type="ECO:0000256" key="5">
    <source>
        <dbReference type="ARBA" id="ARBA00022692"/>
    </source>
</evidence>
<evidence type="ECO:0000256" key="2">
    <source>
        <dbReference type="ARBA" id="ARBA00007193"/>
    </source>
</evidence>
<evidence type="ECO:0000256" key="6">
    <source>
        <dbReference type="ARBA" id="ARBA00022989"/>
    </source>
</evidence>
<dbReference type="InParanoid" id="A0A7M7KBE3"/>
<comment type="subcellular location">
    <subcellularLocation>
        <location evidence="1">Membrane</location>
        <topology evidence="1">Multi-pass membrane protein</topology>
    </subcellularLocation>
</comment>
<accession>A0A7M7KBE3</accession>
<dbReference type="PANTHER" id="PTHR11690:SF248">
    <property type="entry name" value="PICKPOCKET 17, ISOFORM A"/>
    <property type="match status" value="1"/>
</dbReference>
<evidence type="ECO:0000256" key="10">
    <source>
        <dbReference type="ARBA" id="ARBA00023201"/>
    </source>
</evidence>
<protein>
    <submittedName>
        <fullName evidence="14">Uncharacterized protein</fullName>
    </submittedName>
</protein>
<keyword evidence="5 12" id="KW-0812">Transmembrane</keyword>
<evidence type="ECO:0000256" key="7">
    <source>
        <dbReference type="ARBA" id="ARBA00023053"/>
    </source>
</evidence>
<reference evidence="14" key="1">
    <citation type="submission" date="2021-01" db="UniProtKB">
        <authorList>
            <consortium name="EnsemblMetazoa"/>
        </authorList>
    </citation>
    <scope>IDENTIFICATION</scope>
</reference>
<keyword evidence="3 12" id="KW-0813">Transport</keyword>
<evidence type="ECO:0000313" key="15">
    <source>
        <dbReference type="Proteomes" id="UP000594260"/>
    </source>
</evidence>
<dbReference type="GO" id="GO:0015280">
    <property type="term" value="F:ligand-gated sodium channel activity"/>
    <property type="evidence" value="ECO:0007669"/>
    <property type="project" value="TreeGrafter"/>
</dbReference>
<dbReference type="GeneID" id="111251743"/>
<feature type="transmembrane region" description="Helical" evidence="13">
    <location>
        <begin position="363"/>
        <end position="386"/>
    </location>
</feature>
<dbReference type="Proteomes" id="UP000594260">
    <property type="component" value="Unplaced"/>
</dbReference>
<comment type="similarity">
    <text evidence="2 12">Belongs to the amiloride-sensitive sodium channel (TC 1.A.6) family.</text>
</comment>
<keyword evidence="11 12" id="KW-0407">Ion channel</keyword>
<keyword evidence="9 13" id="KW-0472">Membrane</keyword>
<dbReference type="EnsemblMetazoa" id="XM_022808671">
    <property type="protein sequence ID" value="XP_022664406"/>
    <property type="gene ID" value="LOC111251743"/>
</dbReference>
<dbReference type="Pfam" id="PF00858">
    <property type="entry name" value="ASC"/>
    <property type="match status" value="1"/>
</dbReference>
<keyword evidence="7" id="KW-0915">Sodium</keyword>
<dbReference type="GO" id="GO:0005886">
    <property type="term" value="C:plasma membrane"/>
    <property type="evidence" value="ECO:0007669"/>
    <property type="project" value="TreeGrafter"/>
</dbReference>
<evidence type="ECO:0000256" key="13">
    <source>
        <dbReference type="SAM" id="Phobius"/>
    </source>
</evidence>
<dbReference type="OrthoDB" id="6501935at2759"/>
<dbReference type="FunCoup" id="A0A7M7KBE3">
    <property type="interactions" value="52"/>
</dbReference>
<dbReference type="PRINTS" id="PR01078">
    <property type="entry name" value="AMINACHANNEL"/>
</dbReference>
<keyword evidence="10 12" id="KW-0739">Sodium transport</keyword>
<dbReference type="PANTHER" id="PTHR11690">
    <property type="entry name" value="AMILORIDE-SENSITIVE SODIUM CHANNEL-RELATED"/>
    <property type="match status" value="1"/>
</dbReference>
<dbReference type="AlphaFoldDB" id="A0A7M7KBE3"/>
<proteinExistence type="inferred from homology"/>
<evidence type="ECO:0000313" key="14">
    <source>
        <dbReference type="EnsemblMetazoa" id="XP_022664406"/>
    </source>
</evidence>
<sequence length="456" mass="52141">MELTLYGIIRVCIWLVSLSGFMYQVSTILKMYCLYPFTVTVVEQLQKGILFPAVTICSENWINRSRLCAAVPHACVDGSQNVGDNNFRIEYDFDLQKDVALKPNEVMECYMRSNDPTCPAFTCFEALRRSYYRHPGHMCYTLDLLITDHRRDAYLACRSPWTLELTLNVIWSPEKTMSLQKENSYPILIHRPETTPPDKLASLIAEAGMLYVLSVTQQVTKRLPPPYASGCSDYLKEGAALEMGGYQSQDTCIQKCRMQLEHRFCGCVSPLYEYSAYFGKPACARVHNEKCQNELEKNNTFIVCSKRCRAPCDETTYDVRLTGMSLIPDSTNVGLNKLFIKVKFSSDTQKIFLYQPKLSIVEVFGYMGGYLGMWLGFSLFSILSGLEDKFERFLIRRAHALKKTPAPVRFNSTKQRINDHKPRGTFEKRVTVKDLVTSDSSLLFCSKCWILALVKQ</sequence>
<feature type="transmembrane region" description="Helical" evidence="13">
    <location>
        <begin position="7"/>
        <end position="25"/>
    </location>
</feature>
<keyword evidence="6 13" id="KW-1133">Transmembrane helix</keyword>
<evidence type="ECO:0000256" key="11">
    <source>
        <dbReference type="ARBA" id="ARBA00023303"/>
    </source>
</evidence>
<keyword evidence="8 12" id="KW-0406">Ion transport</keyword>
<dbReference type="OMA" id="HIHSRIN"/>
<evidence type="ECO:0000256" key="1">
    <source>
        <dbReference type="ARBA" id="ARBA00004141"/>
    </source>
</evidence>
<keyword evidence="4 12" id="KW-0894">Sodium channel</keyword>